<reference evidence="10" key="1">
    <citation type="submission" date="2018-05" db="EMBL/GenBank/DDBJ databases">
        <title>Pseudarcicella sp. HME7025 Genome sequencing and assembly.</title>
        <authorList>
            <person name="Kim H."/>
            <person name="Kang H."/>
            <person name="Joh K."/>
        </authorList>
    </citation>
    <scope>NUCLEOTIDE SEQUENCE [LARGE SCALE GENOMIC DNA]</scope>
    <source>
        <strain evidence="10">HME7025</strain>
    </source>
</reference>
<comment type="similarity">
    <text evidence="3">Belongs to the FKBP-type PPIase family.</text>
</comment>
<dbReference type="EC" id="5.2.1.8" evidence="4"/>
<dbReference type="SUPFAM" id="SSF54534">
    <property type="entry name" value="FKBP-like"/>
    <property type="match status" value="1"/>
</dbReference>
<dbReference type="Gene3D" id="3.10.50.40">
    <property type="match status" value="1"/>
</dbReference>
<keyword evidence="6" id="KW-0697">Rotamase</keyword>
<dbReference type="KEGG" id="psez:HME7025_01592"/>
<accession>A0A2S2DVR5</accession>
<gene>
    <name evidence="9" type="primary">slyD</name>
    <name evidence="9" type="ORF">HME7025_01592</name>
</gene>
<name>A0A2S2DVR5_9BACT</name>
<dbReference type="EMBL" id="CP029346">
    <property type="protein sequence ID" value="AWL09446.1"/>
    <property type="molecule type" value="Genomic_DNA"/>
</dbReference>
<comment type="subcellular location">
    <subcellularLocation>
        <location evidence="2">Cytoplasm</location>
    </subcellularLocation>
</comment>
<keyword evidence="7" id="KW-0143">Chaperone</keyword>
<dbReference type="PANTHER" id="PTHR47861:SF3">
    <property type="entry name" value="FKBP-TYPE PEPTIDYL-PROLYL CIS-TRANS ISOMERASE SLYD"/>
    <property type="match status" value="1"/>
</dbReference>
<evidence type="ECO:0000256" key="4">
    <source>
        <dbReference type="ARBA" id="ARBA00013194"/>
    </source>
</evidence>
<evidence type="ECO:0000256" key="1">
    <source>
        <dbReference type="ARBA" id="ARBA00000971"/>
    </source>
</evidence>
<dbReference type="InterPro" id="IPR046357">
    <property type="entry name" value="PPIase_dom_sf"/>
</dbReference>
<dbReference type="GO" id="GO:0003755">
    <property type="term" value="F:peptidyl-prolyl cis-trans isomerase activity"/>
    <property type="evidence" value="ECO:0007669"/>
    <property type="project" value="UniProtKB-KW"/>
</dbReference>
<evidence type="ECO:0000256" key="5">
    <source>
        <dbReference type="ARBA" id="ARBA00022490"/>
    </source>
</evidence>
<evidence type="ECO:0000256" key="8">
    <source>
        <dbReference type="ARBA" id="ARBA00023235"/>
    </source>
</evidence>
<evidence type="ECO:0000313" key="9">
    <source>
        <dbReference type="EMBL" id="AWL09446.1"/>
    </source>
</evidence>
<organism evidence="9 10">
    <name type="scientific">Aquirufa nivalisilvae</name>
    <dbReference type="NCBI Taxonomy" id="2516557"/>
    <lineage>
        <taxon>Bacteria</taxon>
        <taxon>Pseudomonadati</taxon>
        <taxon>Bacteroidota</taxon>
        <taxon>Cytophagia</taxon>
        <taxon>Cytophagales</taxon>
        <taxon>Flectobacillaceae</taxon>
        <taxon>Aquirufa</taxon>
    </lineage>
</organism>
<dbReference type="PANTHER" id="PTHR47861">
    <property type="entry name" value="FKBP-TYPE PEPTIDYL-PROLYL CIS-TRANS ISOMERASE SLYD"/>
    <property type="match status" value="1"/>
</dbReference>
<keyword evidence="8 9" id="KW-0413">Isomerase</keyword>
<evidence type="ECO:0000256" key="3">
    <source>
        <dbReference type="ARBA" id="ARBA00006577"/>
    </source>
</evidence>
<evidence type="ECO:0000256" key="6">
    <source>
        <dbReference type="ARBA" id="ARBA00023110"/>
    </source>
</evidence>
<protein>
    <recommendedName>
        <fullName evidence="4">peptidylprolyl isomerase</fullName>
        <ecNumber evidence="4">5.2.1.8</ecNumber>
    </recommendedName>
</protein>
<evidence type="ECO:0000256" key="2">
    <source>
        <dbReference type="ARBA" id="ARBA00004496"/>
    </source>
</evidence>
<dbReference type="OrthoDB" id="9808891at2"/>
<dbReference type="Proteomes" id="UP000245468">
    <property type="component" value="Chromosome"/>
</dbReference>
<dbReference type="RefSeq" id="WP_109323132.1">
    <property type="nucleotide sequence ID" value="NZ_CP029346.1"/>
</dbReference>
<comment type="catalytic activity">
    <reaction evidence="1">
        <text>[protein]-peptidylproline (omega=180) = [protein]-peptidylproline (omega=0)</text>
        <dbReference type="Rhea" id="RHEA:16237"/>
        <dbReference type="Rhea" id="RHEA-COMP:10747"/>
        <dbReference type="Rhea" id="RHEA-COMP:10748"/>
        <dbReference type="ChEBI" id="CHEBI:83833"/>
        <dbReference type="ChEBI" id="CHEBI:83834"/>
        <dbReference type="EC" id="5.2.1.8"/>
    </reaction>
</comment>
<dbReference type="GO" id="GO:0005737">
    <property type="term" value="C:cytoplasm"/>
    <property type="evidence" value="ECO:0007669"/>
    <property type="project" value="UniProtKB-SubCell"/>
</dbReference>
<keyword evidence="10" id="KW-1185">Reference proteome</keyword>
<dbReference type="AlphaFoldDB" id="A0A2S2DVR5"/>
<evidence type="ECO:0000256" key="7">
    <source>
        <dbReference type="ARBA" id="ARBA00023186"/>
    </source>
</evidence>
<proteinExistence type="inferred from homology"/>
<keyword evidence="5" id="KW-0963">Cytoplasm</keyword>
<evidence type="ECO:0000313" key="10">
    <source>
        <dbReference type="Proteomes" id="UP000245468"/>
    </source>
</evidence>
<sequence length="171" mass="18820">MQIKLNSVVFISYQLSFPNEEGEPEVVEIVDENEPMVFIHGLSGLPEAFEANLNGLSANDTFDFTIQAEDAYGVVDPNAIIDLPKSIFQIEGQDTSDMLKVGNFIPMTDDQGNRMQGMVVQVGPETVTMDFNHPLAEKDLMFSGKVIKIREATAEEIAHGHVHGEGGVHHH</sequence>